<evidence type="ECO:0000313" key="2">
    <source>
        <dbReference type="Proteomes" id="UP001549366"/>
    </source>
</evidence>
<dbReference type="InterPro" id="IPR035093">
    <property type="entry name" value="RelE/ParE_toxin_dom_sf"/>
</dbReference>
<dbReference type="Gene3D" id="3.30.2310.20">
    <property type="entry name" value="RelE-like"/>
    <property type="match status" value="1"/>
</dbReference>
<comment type="caution">
    <text evidence="1">The sequence shown here is derived from an EMBL/GenBank/DDBJ whole genome shotgun (WGS) entry which is preliminary data.</text>
</comment>
<protein>
    <submittedName>
        <fullName evidence="1">Proteic killer suppression protein</fullName>
    </submittedName>
</protein>
<dbReference type="Proteomes" id="UP001549366">
    <property type="component" value="Unassembled WGS sequence"/>
</dbReference>
<reference evidence="1 2" key="1">
    <citation type="submission" date="2024-06" db="EMBL/GenBank/DDBJ databases">
        <title>Genomic Encyclopedia of Type Strains, Phase V (KMG-V): Genome sequencing to study the core and pangenomes of soil and plant-associated prokaryotes.</title>
        <authorList>
            <person name="Whitman W."/>
        </authorList>
    </citation>
    <scope>NUCLEOTIDE SEQUENCE [LARGE SCALE GENOMIC DNA]</scope>
    <source>
        <strain evidence="1 2">NE40</strain>
    </source>
</reference>
<dbReference type="PANTHER" id="PTHR40266:SF2">
    <property type="entry name" value="TOXIN HIGB-1"/>
    <property type="match status" value="1"/>
</dbReference>
<sequence>MIKTFKHKGLRVFFETGSTKGIMVSHKDKLRRILTHLDAASRVEDMNFPAYRLHQLKGNLEGQWSVTVNGNWRVFFKFKDGHAYIVNYNDYH</sequence>
<dbReference type="SUPFAM" id="SSF143011">
    <property type="entry name" value="RelE-like"/>
    <property type="match status" value="1"/>
</dbReference>
<dbReference type="PANTHER" id="PTHR40266">
    <property type="entry name" value="TOXIN HIGB-1"/>
    <property type="match status" value="1"/>
</dbReference>
<dbReference type="Pfam" id="PF05015">
    <property type="entry name" value="HigB-like_toxin"/>
    <property type="match status" value="1"/>
</dbReference>
<dbReference type="InterPro" id="IPR007711">
    <property type="entry name" value="HigB-1"/>
</dbReference>
<gene>
    <name evidence="1" type="ORF">V5J35_004896</name>
</gene>
<proteinExistence type="predicted"/>
<dbReference type="EMBL" id="JBEWTB010000003">
    <property type="protein sequence ID" value="MET4759577.1"/>
    <property type="molecule type" value="Genomic_DNA"/>
</dbReference>
<dbReference type="RefSeq" id="WP_354016537.1">
    <property type="nucleotide sequence ID" value="NZ_JBEWTB010000003.1"/>
</dbReference>
<name>A0ABV2SP78_9GAMM</name>
<evidence type="ECO:0000313" key="1">
    <source>
        <dbReference type="EMBL" id="MET4759577.1"/>
    </source>
</evidence>
<organism evidence="1 2">
    <name type="scientific">Endozoicomonas lisbonensis</name>
    <dbReference type="NCBI Taxonomy" id="3120522"/>
    <lineage>
        <taxon>Bacteria</taxon>
        <taxon>Pseudomonadati</taxon>
        <taxon>Pseudomonadota</taxon>
        <taxon>Gammaproteobacteria</taxon>
        <taxon>Oceanospirillales</taxon>
        <taxon>Endozoicomonadaceae</taxon>
        <taxon>Endozoicomonas</taxon>
    </lineage>
</organism>
<keyword evidence="2" id="KW-1185">Reference proteome</keyword>
<accession>A0ABV2SP78</accession>